<evidence type="ECO:0000256" key="7">
    <source>
        <dbReference type="ARBA" id="ARBA00023049"/>
    </source>
</evidence>
<keyword evidence="3" id="KW-0645">Protease</keyword>
<keyword evidence="6" id="KW-0862">Zinc</keyword>
<evidence type="ECO:0000259" key="11">
    <source>
        <dbReference type="Pfam" id="PF05193"/>
    </source>
</evidence>
<dbReference type="EMBL" id="JBHSGO010000090">
    <property type="protein sequence ID" value="MFC4665671.1"/>
    <property type="molecule type" value="Genomic_DNA"/>
</dbReference>
<gene>
    <name evidence="12" type="ORF">ACFO3G_03460</name>
</gene>
<evidence type="ECO:0000256" key="2">
    <source>
        <dbReference type="ARBA" id="ARBA00007261"/>
    </source>
</evidence>
<dbReference type="InterPro" id="IPR007863">
    <property type="entry name" value="Peptidase_M16_C"/>
</dbReference>
<evidence type="ECO:0000256" key="1">
    <source>
        <dbReference type="ARBA" id="ARBA00001947"/>
    </source>
</evidence>
<dbReference type="RefSeq" id="WP_380078012.1">
    <property type="nucleotide sequence ID" value="NZ_JBHSGO010000090.1"/>
</dbReference>
<dbReference type="Pfam" id="PF00675">
    <property type="entry name" value="Peptidase_M16"/>
    <property type="match status" value="1"/>
</dbReference>
<keyword evidence="4" id="KW-0479">Metal-binding</keyword>
<evidence type="ECO:0000256" key="8">
    <source>
        <dbReference type="RuleBase" id="RU004447"/>
    </source>
</evidence>
<dbReference type="InterPro" id="IPR011765">
    <property type="entry name" value="Pept_M16_N"/>
</dbReference>
<comment type="cofactor">
    <cofactor evidence="1">
        <name>Zn(2+)</name>
        <dbReference type="ChEBI" id="CHEBI:29105"/>
    </cofactor>
</comment>
<feature type="signal peptide" evidence="9">
    <location>
        <begin position="1"/>
        <end position="33"/>
    </location>
</feature>
<comment type="similarity">
    <text evidence="2 8">Belongs to the peptidase M16 family.</text>
</comment>
<evidence type="ECO:0000256" key="6">
    <source>
        <dbReference type="ARBA" id="ARBA00022833"/>
    </source>
</evidence>
<sequence length="589" mass="67758">MKTILILSNNIGKRVKITFFILFLLLFAQSLCAQDVPSALSLPKDTTIHVGTLPNGLTYFVKQNTNPEHRAHYYLVQKVGSILEEDNQLGLAHFLEHMAFNGTKNFPKKKIIEYLQSIGCKMGADLNAFTSFDETVFTIKDAPTQKQADIDSCLLILHDWSGFITLDPKEIDAERPVVHEEWRTQERSYKNIYEQTLLQVLPDNKYSKRMPIGSMDIVDHFDPQVLRDFYHKWYRPDLQAVIVVGDIDPESIIQKIKEIFRDIPKPINPAKREYVRIKDNEEPLIAIATHPEASMESVDLCFKIKNLSSDNSEMSSYMRQMLTDLVRIMIRNRLSEYRLDQKSPMISSSVSYGLFMDIASTKNAFTLSATVKKGRIVDALKLLITEVERAKKFGFSLAELERAKDSYILYYKNIYGERAKLSNQYYADACSRYFRDKGYLINIEDEYKLNKFILKLISAFVINDFVSDFFTGDNVCIMISGPQKNSLKYPSKEQVMDIYKKLIGAKVEKYEYSAEDQKTLLDKLPKPGRIVSSKQDKGLNVIEMTLSNGVKVYLKKTDFTDDTIRLRLKKKGGLSLYGEKDFSNLTILR</sequence>
<keyword evidence="9" id="KW-0732">Signal</keyword>
<comment type="caution">
    <text evidence="12">The sequence shown here is derived from an EMBL/GenBank/DDBJ whole genome shotgun (WGS) entry which is preliminary data.</text>
</comment>
<dbReference type="PANTHER" id="PTHR43690">
    <property type="entry name" value="NARDILYSIN"/>
    <property type="match status" value="1"/>
</dbReference>
<reference evidence="13" key="1">
    <citation type="journal article" date="2019" name="Int. J. Syst. Evol. Microbiol.">
        <title>The Global Catalogue of Microorganisms (GCM) 10K type strain sequencing project: providing services to taxonomists for standard genome sequencing and annotation.</title>
        <authorList>
            <consortium name="The Broad Institute Genomics Platform"/>
            <consortium name="The Broad Institute Genome Sequencing Center for Infectious Disease"/>
            <person name="Wu L."/>
            <person name="Ma J."/>
        </authorList>
    </citation>
    <scope>NUCLEOTIDE SEQUENCE [LARGE SCALE GENOMIC DNA]</scope>
    <source>
        <strain evidence="13">CGMCC 4.7357</strain>
    </source>
</reference>
<evidence type="ECO:0000256" key="3">
    <source>
        <dbReference type="ARBA" id="ARBA00022670"/>
    </source>
</evidence>
<dbReference type="Proteomes" id="UP001596020">
    <property type="component" value="Unassembled WGS sequence"/>
</dbReference>
<keyword evidence="13" id="KW-1185">Reference proteome</keyword>
<dbReference type="PROSITE" id="PS00143">
    <property type="entry name" value="INSULINASE"/>
    <property type="match status" value="1"/>
</dbReference>
<feature type="chain" id="PRO_5047460812" evidence="9">
    <location>
        <begin position="34"/>
        <end position="589"/>
    </location>
</feature>
<evidence type="ECO:0000256" key="9">
    <source>
        <dbReference type="SAM" id="SignalP"/>
    </source>
</evidence>
<dbReference type="Gene3D" id="3.30.830.10">
    <property type="entry name" value="Metalloenzyme, LuxS/M16 peptidase-like"/>
    <property type="match status" value="2"/>
</dbReference>
<evidence type="ECO:0000259" key="10">
    <source>
        <dbReference type="Pfam" id="PF00675"/>
    </source>
</evidence>
<dbReference type="InterPro" id="IPR001431">
    <property type="entry name" value="Pept_M16_Zn_BS"/>
</dbReference>
<keyword evidence="5" id="KW-0378">Hydrolase</keyword>
<name>A0ABV9K7M2_9PORP</name>
<evidence type="ECO:0000313" key="12">
    <source>
        <dbReference type="EMBL" id="MFC4665671.1"/>
    </source>
</evidence>
<evidence type="ECO:0000313" key="13">
    <source>
        <dbReference type="Proteomes" id="UP001596020"/>
    </source>
</evidence>
<proteinExistence type="inferred from homology"/>
<evidence type="ECO:0000256" key="5">
    <source>
        <dbReference type="ARBA" id="ARBA00022801"/>
    </source>
</evidence>
<organism evidence="12 13">
    <name type="scientific">Falsiporphyromonas endometrii</name>
    <dbReference type="NCBI Taxonomy" id="1387297"/>
    <lineage>
        <taxon>Bacteria</taxon>
        <taxon>Pseudomonadati</taxon>
        <taxon>Bacteroidota</taxon>
        <taxon>Bacteroidia</taxon>
        <taxon>Bacteroidales</taxon>
        <taxon>Porphyromonadaceae</taxon>
        <taxon>Falsiporphyromonas</taxon>
    </lineage>
</organism>
<protein>
    <submittedName>
        <fullName evidence="12">M16 family metallopeptidase</fullName>
    </submittedName>
</protein>
<dbReference type="InterPro" id="IPR050626">
    <property type="entry name" value="Peptidase_M16"/>
</dbReference>
<feature type="domain" description="Peptidase M16 N-terminal" evidence="10">
    <location>
        <begin position="60"/>
        <end position="198"/>
    </location>
</feature>
<dbReference type="InterPro" id="IPR011249">
    <property type="entry name" value="Metalloenz_LuxS/M16"/>
</dbReference>
<feature type="domain" description="Peptidase M16 C-terminal" evidence="11">
    <location>
        <begin position="221"/>
        <end position="406"/>
    </location>
</feature>
<dbReference type="Pfam" id="PF05193">
    <property type="entry name" value="Peptidase_M16_C"/>
    <property type="match status" value="1"/>
</dbReference>
<accession>A0ABV9K7M2</accession>
<evidence type="ECO:0000256" key="4">
    <source>
        <dbReference type="ARBA" id="ARBA00022723"/>
    </source>
</evidence>
<dbReference type="PANTHER" id="PTHR43690:SF17">
    <property type="entry name" value="PROTEIN YHJJ"/>
    <property type="match status" value="1"/>
</dbReference>
<dbReference type="SUPFAM" id="SSF63411">
    <property type="entry name" value="LuxS/MPP-like metallohydrolase"/>
    <property type="match status" value="2"/>
</dbReference>
<keyword evidence="7" id="KW-0482">Metalloprotease</keyword>